<protein>
    <submittedName>
        <fullName evidence="3">DUF4167 domain-containing protein</fullName>
    </submittedName>
</protein>
<feature type="compositionally biased region" description="Basic and acidic residues" evidence="1">
    <location>
        <begin position="111"/>
        <end position="128"/>
    </location>
</feature>
<reference evidence="3 4" key="1">
    <citation type="submission" date="2020-01" db="EMBL/GenBank/DDBJ databases">
        <title>Sphingomonas sp. C33 whole genome sequece.</title>
        <authorList>
            <person name="Park C."/>
        </authorList>
    </citation>
    <scope>NUCLEOTIDE SEQUENCE [LARGE SCALE GENOMIC DNA]</scope>
    <source>
        <strain evidence="3 4">C33</strain>
    </source>
</reference>
<dbReference type="InterPro" id="IPR025430">
    <property type="entry name" value="DUF4167"/>
</dbReference>
<organism evidence="3 4">
    <name type="scientific">Sphingomonas changnyeongensis</name>
    <dbReference type="NCBI Taxonomy" id="2698679"/>
    <lineage>
        <taxon>Bacteria</taxon>
        <taxon>Pseudomonadati</taxon>
        <taxon>Pseudomonadota</taxon>
        <taxon>Alphaproteobacteria</taxon>
        <taxon>Sphingomonadales</taxon>
        <taxon>Sphingomonadaceae</taxon>
        <taxon>Sphingomonas</taxon>
    </lineage>
</organism>
<feature type="region of interest" description="Disordered" evidence="1">
    <location>
        <begin position="79"/>
        <end position="224"/>
    </location>
</feature>
<feature type="compositionally biased region" description="Low complexity" evidence="1">
    <location>
        <begin position="211"/>
        <end position="224"/>
    </location>
</feature>
<sequence>MINNRQGGRRRGRGGQRPQGNPGRPEQGNRIDNRARGNAQQLHEKYKNLARDAQMAGDRVTTEYYLQFADHYFRVLSESRARFEDQRRPRDEAAEDDFDEGEEFDAAPEARPQRRPEQRERAPRRSADDGQGSAPAAPSPAEADADGDGETRRTRRPRRRREEDENGDAPAIEADRLPPAIAIEPAAGGGDAGNDDGGAEAPRRRTRRPRAAAADPAPEASPGN</sequence>
<evidence type="ECO:0000256" key="1">
    <source>
        <dbReference type="SAM" id="MobiDB-lite"/>
    </source>
</evidence>
<gene>
    <name evidence="3" type="ORF">GVO57_02095</name>
</gene>
<name>A0A7Z2NU05_9SPHN</name>
<evidence type="ECO:0000313" key="3">
    <source>
        <dbReference type="EMBL" id="QHL89838.1"/>
    </source>
</evidence>
<evidence type="ECO:0000259" key="2">
    <source>
        <dbReference type="Pfam" id="PF13763"/>
    </source>
</evidence>
<dbReference type="AlphaFoldDB" id="A0A7Z2NU05"/>
<accession>A0A7Z2NU05</accession>
<feature type="domain" description="DUF4167" evidence="2">
    <location>
        <begin position="9"/>
        <end position="81"/>
    </location>
</feature>
<keyword evidence="4" id="KW-1185">Reference proteome</keyword>
<feature type="compositionally biased region" description="Low complexity" evidence="1">
    <location>
        <begin position="132"/>
        <end position="142"/>
    </location>
</feature>
<dbReference type="RefSeq" id="WP_160591441.1">
    <property type="nucleotide sequence ID" value="NZ_CP047895.1"/>
</dbReference>
<proteinExistence type="predicted"/>
<feature type="compositionally biased region" description="Acidic residues" evidence="1">
    <location>
        <begin position="93"/>
        <end position="106"/>
    </location>
</feature>
<dbReference type="Proteomes" id="UP000464468">
    <property type="component" value="Chromosome"/>
</dbReference>
<evidence type="ECO:0000313" key="4">
    <source>
        <dbReference type="Proteomes" id="UP000464468"/>
    </source>
</evidence>
<dbReference type="Pfam" id="PF13763">
    <property type="entry name" value="DUF4167"/>
    <property type="match status" value="1"/>
</dbReference>
<dbReference type="EMBL" id="CP047895">
    <property type="protein sequence ID" value="QHL89838.1"/>
    <property type="molecule type" value="Genomic_DNA"/>
</dbReference>
<feature type="compositionally biased region" description="Low complexity" evidence="1">
    <location>
        <begin position="16"/>
        <end position="25"/>
    </location>
</feature>
<feature type="compositionally biased region" description="Basic and acidic residues" evidence="1">
    <location>
        <begin position="79"/>
        <end position="92"/>
    </location>
</feature>
<feature type="region of interest" description="Disordered" evidence="1">
    <location>
        <begin position="1"/>
        <end position="43"/>
    </location>
</feature>
<dbReference type="KEGG" id="schy:GVO57_02095"/>